<dbReference type="Proteomes" id="UP001056035">
    <property type="component" value="Chromosome"/>
</dbReference>
<accession>A0ABY5DVV6</accession>
<reference evidence="1 2" key="1">
    <citation type="submission" date="2022-06" db="EMBL/GenBank/DDBJ databases">
        <title>Paraconexibacter antarcticus.</title>
        <authorList>
            <person name="Kim C.S."/>
        </authorList>
    </citation>
    <scope>NUCLEOTIDE SEQUENCE [LARGE SCALE GENOMIC DNA]</scope>
    <source>
        <strain evidence="1 2">02-257</strain>
    </source>
</reference>
<dbReference type="EMBL" id="CP098502">
    <property type="protein sequence ID" value="UTI65620.1"/>
    <property type="molecule type" value="Genomic_DNA"/>
</dbReference>
<proteinExistence type="predicted"/>
<evidence type="ECO:0000313" key="2">
    <source>
        <dbReference type="Proteomes" id="UP001056035"/>
    </source>
</evidence>
<evidence type="ECO:0000313" key="1">
    <source>
        <dbReference type="EMBL" id="UTI65620.1"/>
    </source>
</evidence>
<protein>
    <submittedName>
        <fullName evidence="1">Uncharacterized protein</fullName>
    </submittedName>
</protein>
<gene>
    <name evidence="1" type="ORF">NBH00_05265</name>
</gene>
<dbReference type="RefSeq" id="WP_254572299.1">
    <property type="nucleotide sequence ID" value="NZ_CP098502.1"/>
</dbReference>
<sequence length="65" mass="7806">MIPRLGQEVRLHGASACHMRVVRADGRVEHYSHFSRPRPVYNLRAWLWLVARFLEYKQMEKNDAR</sequence>
<organism evidence="1 2">
    <name type="scientific">Paraconexibacter antarcticus</name>
    <dbReference type="NCBI Taxonomy" id="2949664"/>
    <lineage>
        <taxon>Bacteria</taxon>
        <taxon>Bacillati</taxon>
        <taxon>Actinomycetota</taxon>
        <taxon>Thermoleophilia</taxon>
        <taxon>Solirubrobacterales</taxon>
        <taxon>Paraconexibacteraceae</taxon>
        <taxon>Paraconexibacter</taxon>
    </lineage>
</organism>
<name>A0ABY5DVV6_9ACTN</name>
<keyword evidence="2" id="KW-1185">Reference proteome</keyword>